<evidence type="ECO:0000256" key="9">
    <source>
        <dbReference type="RuleBase" id="RU003946"/>
    </source>
</evidence>
<evidence type="ECO:0000256" key="4">
    <source>
        <dbReference type="ARBA" id="ARBA00022801"/>
    </source>
</evidence>
<dbReference type="PANTHER" id="PTHR11596">
    <property type="entry name" value="ALKALINE PHOSPHATASE"/>
    <property type="match status" value="1"/>
</dbReference>
<feature type="binding site" evidence="8">
    <location>
        <position position="120"/>
    </location>
    <ligand>
        <name>Mg(2+)</name>
        <dbReference type="ChEBI" id="CHEBI:18420"/>
    </ligand>
</feature>
<comment type="caution">
    <text evidence="10">The sequence shown here is derived from an EMBL/GenBank/DDBJ whole genome shotgun (WGS) entry which is preliminary data.</text>
</comment>
<dbReference type="PROSITE" id="PS00123">
    <property type="entry name" value="ALKALINE_PHOSPHATASE"/>
    <property type="match status" value="1"/>
</dbReference>
<keyword evidence="6 8" id="KW-0460">Magnesium</keyword>
<dbReference type="InterPro" id="IPR018299">
    <property type="entry name" value="Alkaline_phosphatase_AS"/>
</dbReference>
<keyword evidence="11" id="KW-1185">Reference proteome</keyword>
<evidence type="ECO:0000313" key="11">
    <source>
        <dbReference type="Proteomes" id="UP000321580"/>
    </source>
</evidence>
<dbReference type="Proteomes" id="UP000321580">
    <property type="component" value="Unassembled WGS sequence"/>
</dbReference>
<name>A0A5C6RQG0_9BACT</name>
<dbReference type="InterPro" id="IPR001952">
    <property type="entry name" value="Alkaline_phosphatase"/>
</dbReference>
<comment type="similarity">
    <text evidence="1 9">Belongs to the alkaline phosphatase family.</text>
</comment>
<evidence type="ECO:0000256" key="3">
    <source>
        <dbReference type="ARBA" id="ARBA00022723"/>
    </source>
</evidence>
<feature type="binding site" evidence="8">
    <location>
        <position position="240"/>
    </location>
    <ligand>
        <name>Mg(2+)</name>
        <dbReference type="ChEBI" id="CHEBI:18420"/>
    </ligand>
</feature>
<feature type="binding site" evidence="8">
    <location>
        <position position="249"/>
    </location>
    <ligand>
        <name>Zn(2+)</name>
        <dbReference type="ChEBI" id="CHEBI:29105"/>
        <label>2</label>
    </ligand>
</feature>
<dbReference type="GO" id="GO:0046872">
    <property type="term" value="F:metal ion binding"/>
    <property type="evidence" value="ECO:0007669"/>
    <property type="project" value="UniProtKB-KW"/>
</dbReference>
<accession>A0A5C6RQG0</accession>
<dbReference type="PANTHER" id="PTHR11596:SF5">
    <property type="entry name" value="ALKALINE PHOSPHATASE"/>
    <property type="match status" value="1"/>
</dbReference>
<keyword evidence="5 8" id="KW-0862">Zinc</keyword>
<keyword evidence="2" id="KW-0597">Phosphoprotein</keyword>
<sequence>MGSCTPAKEAQVSGKKARNIIFMVGDGMGLSQISAAFYANSQKLALQQFPHVGFHKTPSSNDLITDSAAGATAFSCGVKTYNGAIGLTADSTACTTILEMARDEGFATGLIATSTIVHATPAAFAAHQPIRVFHDQIAADLAGSGVDLLIGGGKRYFDRREADDRNLLEEMRKNGYFIATYLDFELADLVPSPASKFAYFAADKHPLTKEAGREYLPAAVRTGAAFLRSRSKKGFFLLVEGSQIDWGGHANDGNLIVNETLDFDDAVRIALNFARRDGETLVIVTADHESGGLALARSGSPQELEHQFTTNGHTAAMVPVFAFGPSAELFDGIYENTEIFYKMQLALGLSSSPAPEP</sequence>
<feature type="binding site" evidence="8">
    <location>
        <position position="287"/>
    </location>
    <ligand>
        <name>Zn(2+)</name>
        <dbReference type="ChEBI" id="CHEBI:29105"/>
        <label>2</label>
    </ligand>
</feature>
<organism evidence="10 11">
    <name type="scientific">Phaeodactylibacter luteus</name>
    <dbReference type="NCBI Taxonomy" id="1564516"/>
    <lineage>
        <taxon>Bacteria</taxon>
        <taxon>Pseudomonadati</taxon>
        <taxon>Bacteroidota</taxon>
        <taxon>Saprospiria</taxon>
        <taxon>Saprospirales</taxon>
        <taxon>Haliscomenobacteraceae</taxon>
        <taxon>Phaeodactylibacter</taxon>
    </lineage>
</organism>
<feature type="binding site" evidence="8">
    <location>
        <position position="288"/>
    </location>
    <ligand>
        <name>Zn(2+)</name>
        <dbReference type="ChEBI" id="CHEBI:29105"/>
        <label>2</label>
    </ligand>
</feature>
<feature type="active site" description="Phosphoserine intermediate" evidence="7">
    <location>
        <position position="67"/>
    </location>
</feature>
<dbReference type="SMART" id="SM00098">
    <property type="entry name" value="alkPPc"/>
    <property type="match status" value="1"/>
</dbReference>
<comment type="cofactor">
    <cofactor evidence="8">
        <name>Zn(2+)</name>
        <dbReference type="ChEBI" id="CHEBI:29105"/>
    </cofactor>
    <text evidence="8">Binds 2 Zn(2+) ions.</text>
</comment>
<feature type="binding site" evidence="8">
    <location>
        <position position="26"/>
    </location>
    <ligand>
        <name>Mg(2+)</name>
        <dbReference type="ChEBI" id="CHEBI:18420"/>
    </ligand>
</feature>
<evidence type="ECO:0000256" key="6">
    <source>
        <dbReference type="ARBA" id="ARBA00022842"/>
    </source>
</evidence>
<dbReference type="GO" id="GO:0004035">
    <property type="term" value="F:alkaline phosphatase activity"/>
    <property type="evidence" value="ECO:0007669"/>
    <property type="project" value="TreeGrafter"/>
</dbReference>
<dbReference type="Gene3D" id="3.40.720.10">
    <property type="entry name" value="Alkaline Phosphatase, subunit A"/>
    <property type="match status" value="1"/>
</dbReference>
<gene>
    <name evidence="10" type="ORF">FRY97_08755</name>
</gene>
<dbReference type="PRINTS" id="PR00113">
    <property type="entry name" value="ALKPHPHTASE"/>
</dbReference>
<evidence type="ECO:0000256" key="1">
    <source>
        <dbReference type="ARBA" id="ARBA00005984"/>
    </source>
</evidence>
<evidence type="ECO:0000256" key="2">
    <source>
        <dbReference type="ARBA" id="ARBA00022553"/>
    </source>
</evidence>
<feature type="binding site" evidence="8">
    <location>
        <position position="26"/>
    </location>
    <ligand>
        <name>Zn(2+)</name>
        <dbReference type="ChEBI" id="CHEBI:29105"/>
        <label>2</label>
    </ligand>
</feature>
<feature type="binding site" evidence="8">
    <location>
        <position position="118"/>
    </location>
    <ligand>
        <name>Mg(2+)</name>
        <dbReference type="ChEBI" id="CHEBI:18420"/>
    </ligand>
</feature>
<proteinExistence type="inferred from homology"/>
<dbReference type="EMBL" id="VOOR01000014">
    <property type="protein sequence ID" value="TXB63622.1"/>
    <property type="molecule type" value="Genomic_DNA"/>
</dbReference>
<evidence type="ECO:0000256" key="7">
    <source>
        <dbReference type="PIRSR" id="PIRSR601952-1"/>
    </source>
</evidence>
<reference evidence="10 11" key="1">
    <citation type="submission" date="2019-08" db="EMBL/GenBank/DDBJ databases">
        <title>Genome of Phaeodactylibacter luteus.</title>
        <authorList>
            <person name="Bowman J.P."/>
        </authorList>
    </citation>
    <scope>NUCLEOTIDE SEQUENCE [LARGE SCALE GENOMIC DNA]</scope>
    <source>
        <strain evidence="10 11">KCTC 42180</strain>
    </source>
</reference>
<comment type="cofactor">
    <cofactor evidence="8">
        <name>Mg(2+)</name>
        <dbReference type="ChEBI" id="CHEBI:18420"/>
    </cofactor>
    <text evidence="8">Binds 1 Mg(2+) ion.</text>
</comment>
<keyword evidence="4" id="KW-0378">Hydrolase</keyword>
<evidence type="ECO:0000313" key="10">
    <source>
        <dbReference type="EMBL" id="TXB63622.1"/>
    </source>
</evidence>
<feature type="binding site" evidence="8">
    <location>
        <position position="245"/>
    </location>
    <ligand>
        <name>Zn(2+)</name>
        <dbReference type="ChEBI" id="CHEBI:29105"/>
        <label>2</label>
    </ligand>
</feature>
<keyword evidence="3 8" id="KW-0479">Metal-binding</keyword>
<dbReference type="CDD" id="cd16012">
    <property type="entry name" value="ALP"/>
    <property type="match status" value="1"/>
</dbReference>
<evidence type="ECO:0000256" key="8">
    <source>
        <dbReference type="PIRSR" id="PIRSR601952-2"/>
    </source>
</evidence>
<protein>
    <submittedName>
        <fullName evidence="10">Alkaline phosphatase</fullName>
    </submittedName>
</protein>
<dbReference type="SUPFAM" id="SSF53649">
    <property type="entry name" value="Alkaline phosphatase-like"/>
    <property type="match status" value="1"/>
</dbReference>
<evidence type="ECO:0000256" key="5">
    <source>
        <dbReference type="ARBA" id="ARBA00022833"/>
    </source>
</evidence>
<dbReference type="AlphaFoldDB" id="A0A5C6RQG0"/>
<dbReference type="OrthoDB" id="9794455at2"/>
<dbReference type="Pfam" id="PF00245">
    <property type="entry name" value="Alk_phosphatase"/>
    <property type="match status" value="2"/>
</dbReference>
<dbReference type="InterPro" id="IPR017850">
    <property type="entry name" value="Alkaline_phosphatase_core_sf"/>
</dbReference>